<dbReference type="InterPro" id="IPR033389">
    <property type="entry name" value="AUX/IAA_dom"/>
</dbReference>
<dbReference type="InterPro" id="IPR015300">
    <property type="entry name" value="DNA-bd_pseudobarrel_sf"/>
</dbReference>
<evidence type="ECO:0000259" key="12">
    <source>
        <dbReference type="PROSITE" id="PS51745"/>
    </source>
</evidence>
<comment type="subunit">
    <text evidence="9">Homodimers and heterodimers.</text>
</comment>
<dbReference type="Pfam" id="PF02362">
    <property type="entry name" value="B3"/>
    <property type="match status" value="1"/>
</dbReference>
<evidence type="ECO:0000256" key="6">
    <source>
        <dbReference type="ARBA" id="ARBA00023163"/>
    </source>
</evidence>
<dbReference type="GO" id="GO:0009734">
    <property type="term" value="P:auxin-activated signaling pathway"/>
    <property type="evidence" value="ECO:0007669"/>
    <property type="project" value="UniProtKB-KW"/>
</dbReference>
<organism evidence="13 14">
    <name type="scientific">Escallonia herrerae</name>
    <dbReference type="NCBI Taxonomy" id="1293975"/>
    <lineage>
        <taxon>Eukaryota</taxon>
        <taxon>Viridiplantae</taxon>
        <taxon>Streptophyta</taxon>
        <taxon>Embryophyta</taxon>
        <taxon>Tracheophyta</taxon>
        <taxon>Spermatophyta</taxon>
        <taxon>Magnoliopsida</taxon>
        <taxon>eudicotyledons</taxon>
        <taxon>Gunneridae</taxon>
        <taxon>Pentapetalae</taxon>
        <taxon>asterids</taxon>
        <taxon>campanulids</taxon>
        <taxon>Escalloniales</taxon>
        <taxon>Escalloniaceae</taxon>
        <taxon>Escallonia</taxon>
    </lineage>
</organism>
<evidence type="ECO:0000313" key="13">
    <source>
        <dbReference type="EMBL" id="KAK3022439.1"/>
    </source>
</evidence>
<dbReference type="Gene3D" id="3.10.20.90">
    <property type="entry name" value="Phosphatidylinositol 3-kinase Catalytic Subunit, Chain A, domain 1"/>
    <property type="match status" value="1"/>
</dbReference>
<feature type="region of interest" description="Disordered" evidence="10">
    <location>
        <begin position="573"/>
        <end position="594"/>
    </location>
</feature>
<dbReference type="GO" id="GO:0006355">
    <property type="term" value="P:regulation of DNA-templated transcription"/>
    <property type="evidence" value="ECO:0007669"/>
    <property type="project" value="InterPro"/>
</dbReference>
<evidence type="ECO:0000256" key="7">
    <source>
        <dbReference type="ARBA" id="ARBA00023242"/>
    </source>
</evidence>
<reference evidence="13" key="1">
    <citation type="submission" date="2022-12" db="EMBL/GenBank/DDBJ databases">
        <title>Draft genome assemblies for two species of Escallonia (Escalloniales).</title>
        <authorList>
            <person name="Chanderbali A."/>
            <person name="Dervinis C."/>
            <person name="Anghel I."/>
            <person name="Soltis D."/>
            <person name="Soltis P."/>
            <person name="Zapata F."/>
        </authorList>
    </citation>
    <scope>NUCLEOTIDE SEQUENCE</scope>
    <source>
        <strain evidence="13">UCBG64.0493</strain>
        <tissue evidence="13">Leaf</tissue>
    </source>
</reference>
<dbReference type="InterPro" id="IPR010525">
    <property type="entry name" value="ARF_dom"/>
</dbReference>
<gene>
    <name evidence="13" type="ORF">RJ639_047669</name>
</gene>
<accession>A0AA89AYZ3</accession>
<evidence type="ECO:0000256" key="2">
    <source>
        <dbReference type="ARBA" id="ARBA00007853"/>
    </source>
</evidence>
<keyword evidence="7 9" id="KW-0539">Nucleus</keyword>
<feature type="domain" description="PB1" evidence="12">
    <location>
        <begin position="649"/>
        <end position="733"/>
    </location>
</feature>
<feature type="compositionally biased region" description="Polar residues" evidence="10">
    <location>
        <begin position="573"/>
        <end position="582"/>
    </location>
</feature>
<comment type="subcellular location">
    <subcellularLocation>
        <location evidence="1 9">Nucleus</location>
    </subcellularLocation>
</comment>
<dbReference type="Pfam" id="PF02309">
    <property type="entry name" value="AUX_IAA"/>
    <property type="match status" value="1"/>
</dbReference>
<dbReference type="FunFam" id="2.30.30.1040:FF:000001">
    <property type="entry name" value="Auxin response factor"/>
    <property type="match status" value="1"/>
</dbReference>
<dbReference type="FunFam" id="3.10.20.90:FF:000047">
    <property type="entry name" value="Auxin response factor"/>
    <property type="match status" value="1"/>
</dbReference>
<dbReference type="PANTHER" id="PTHR31384">
    <property type="entry name" value="AUXIN RESPONSE FACTOR 4-RELATED"/>
    <property type="match status" value="1"/>
</dbReference>
<keyword evidence="14" id="KW-1185">Reference proteome</keyword>
<dbReference type="InterPro" id="IPR044835">
    <property type="entry name" value="ARF_plant"/>
</dbReference>
<evidence type="ECO:0000313" key="14">
    <source>
        <dbReference type="Proteomes" id="UP001188597"/>
    </source>
</evidence>
<dbReference type="GO" id="GO:0003677">
    <property type="term" value="F:DNA binding"/>
    <property type="evidence" value="ECO:0007669"/>
    <property type="project" value="UniProtKB-KW"/>
</dbReference>
<dbReference type="PROSITE" id="PS50863">
    <property type="entry name" value="B3"/>
    <property type="match status" value="1"/>
</dbReference>
<keyword evidence="6 9" id="KW-0804">Transcription</keyword>
<dbReference type="SMART" id="SM01019">
    <property type="entry name" value="B3"/>
    <property type="match status" value="1"/>
</dbReference>
<dbReference type="PANTHER" id="PTHR31384:SF102">
    <property type="entry name" value="AUXIN RESPONSE FACTOR 4"/>
    <property type="match status" value="1"/>
</dbReference>
<evidence type="ECO:0000256" key="8">
    <source>
        <dbReference type="ARBA" id="ARBA00023294"/>
    </source>
</evidence>
<feature type="compositionally biased region" description="Basic and acidic residues" evidence="10">
    <location>
        <begin position="583"/>
        <end position="594"/>
    </location>
</feature>
<dbReference type="FunFam" id="2.40.330.10:FF:000001">
    <property type="entry name" value="Auxin response factor"/>
    <property type="match status" value="1"/>
</dbReference>
<proteinExistence type="inferred from homology"/>
<evidence type="ECO:0000256" key="3">
    <source>
        <dbReference type="ARBA" id="ARBA00022473"/>
    </source>
</evidence>
<dbReference type="InterPro" id="IPR003340">
    <property type="entry name" value="B3_DNA-bd"/>
</dbReference>
<name>A0AA89AYZ3_9ASTE</name>
<dbReference type="SUPFAM" id="SSF101936">
    <property type="entry name" value="DNA-binding pseudobarrel domain"/>
    <property type="match status" value="1"/>
</dbReference>
<evidence type="ECO:0000256" key="9">
    <source>
        <dbReference type="RuleBase" id="RU004561"/>
    </source>
</evidence>
<keyword evidence="3" id="KW-0217">Developmental protein</keyword>
<feature type="domain" description="TF-B3" evidence="11">
    <location>
        <begin position="171"/>
        <end position="273"/>
    </location>
</feature>
<evidence type="ECO:0000256" key="5">
    <source>
        <dbReference type="ARBA" id="ARBA00023125"/>
    </source>
</evidence>
<dbReference type="Gene3D" id="2.30.30.1040">
    <property type="match status" value="1"/>
</dbReference>
<dbReference type="AlphaFoldDB" id="A0AA89AYZ3"/>
<evidence type="ECO:0000256" key="4">
    <source>
        <dbReference type="ARBA" id="ARBA00023015"/>
    </source>
</evidence>
<dbReference type="GO" id="GO:0005634">
    <property type="term" value="C:nucleus"/>
    <property type="evidence" value="ECO:0007669"/>
    <property type="project" value="UniProtKB-SubCell"/>
</dbReference>
<dbReference type="Proteomes" id="UP001188597">
    <property type="component" value="Unassembled WGS sequence"/>
</dbReference>
<dbReference type="PROSITE" id="PS51745">
    <property type="entry name" value="PB1"/>
    <property type="match status" value="1"/>
</dbReference>
<keyword evidence="8 9" id="KW-0927">Auxin signaling pathway</keyword>
<keyword evidence="5 9" id="KW-0238">DNA-binding</keyword>
<keyword evidence="4 9" id="KW-0805">Transcription regulation</keyword>
<dbReference type="InterPro" id="IPR053793">
    <property type="entry name" value="PB1-like"/>
</dbReference>
<sequence>MEIDLNHAVSGEVERNACLCNGECNKVGVGGAGANCAFCCLSSTNSSSSPAASAIYMELWHACAGPLTNLPKKGNVVVYFPQGHLEQAASSSPFSSVMEFPTFDLKPQIFCRVVDVQLLANKENDEVYTQLTLLPLTELLGIHLGGKEHDGLEVDEEGNGVTPTKSTPQMFCKTLTASDTSTHGGFSVPRRAAEDCFPPLDYKQQRPSQELVAKDLHGVEWRFRHIYRGQPRRHLLTTGWSIFVSQKNLVSGDAVLFLRGESGDLRLGIRRASRPGNGLPDSVVGNQNSYPNILSLATNAISTKNVFRIFYSPRFTGVVTGIGDLDPYRWPNSKWRCLMVRWDEDITSDRQERISPWDIDLSVSLPPLSIQSSSRMKKLRTSLQGTPPQTPVAAGVGFLDFEESVRSSKVLQGQENIGSVSPLYVCDKMNRPLDFEMQSAVHQNLTSNGTGKSNYGDFVRTQPSTTYTGFMESSRFPKVLQGQEICSLRSLTEKSDINLGAWGKTEFNIGSWGKTDLGSNILNMYQKPRPSFYPLASEGVRNMFFPYNEIYKAGQDPVMLSYMANIPRDNVQFNPSSVQSGRTRNEVAKSNLPDEQRLQENLSLTPNLEANSSNKKDDALNGTVTGCKLFGFSLTGDIPALNSLSSSKRSCTKVHKQGNFVGRAIDLSRLNGYDDLLTELERLFSMEGLLRDPEKGWRILYTDDESDMMVVGDDPWHEFCDVVSKIHIYTQEEVEKMTTGMISDDTQSCLEEAPCKITAVVVVLGGCDAGAGALDVRARTLQSGARALCLKGVRLDELASAMLRGRMGTVLGGHWPMGAMLGGRRGAVLVIVGAKGQPMTLGFELWNVSKRYE</sequence>
<dbReference type="EMBL" id="JAVXUP010000712">
    <property type="protein sequence ID" value="KAK3022439.1"/>
    <property type="molecule type" value="Genomic_DNA"/>
</dbReference>
<evidence type="ECO:0000256" key="10">
    <source>
        <dbReference type="SAM" id="MobiDB-lite"/>
    </source>
</evidence>
<dbReference type="Pfam" id="PF06507">
    <property type="entry name" value="ARF_AD"/>
    <property type="match status" value="1"/>
</dbReference>
<dbReference type="CDD" id="cd10017">
    <property type="entry name" value="B3_DNA"/>
    <property type="match status" value="1"/>
</dbReference>
<comment type="similarity">
    <text evidence="2 9">Belongs to the ARF family.</text>
</comment>
<dbReference type="SUPFAM" id="SSF54277">
    <property type="entry name" value="CAD &amp; PB1 domains"/>
    <property type="match status" value="1"/>
</dbReference>
<evidence type="ECO:0000256" key="1">
    <source>
        <dbReference type="ARBA" id="ARBA00004123"/>
    </source>
</evidence>
<dbReference type="Gene3D" id="2.40.330.10">
    <property type="entry name" value="DNA-binding pseudobarrel domain"/>
    <property type="match status" value="1"/>
</dbReference>
<protein>
    <recommendedName>
        <fullName evidence="9">Auxin response factor</fullName>
    </recommendedName>
</protein>
<evidence type="ECO:0000259" key="11">
    <source>
        <dbReference type="PROSITE" id="PS50863"/>
    </source>
</evidence>
<comment type="caution">
    <text evidence="13">The sequence shown here is derived from an EMBL/GenBank/DDBJ whole genome shotgun (WGS) entry which is preliminary data.</text>
</comment>
<comment type="function">
    <text evidence="9">Auxin response factors (ARFs) are transcriptional factors that bind specifically to the DNA sequence 5'-TGTCTC-3' found in the auxin-responsive promoter elements (AuxREs).</text>
</comment>